<accession>A0A5M6ZIN3</accession>
<dbReference type="NCBIfam" id="TIGR00172">
    <property type="entry name" value="maf"/>
    <property type="match status" value="1"/>
</dbReference>
<keyword evidence="7" id="KW-1185">Reference proteome</keyword>
<dbReference type="Pfam" id="PF02545">
    <property type="entry name" value="Maf"/>
    <property type="match status" value="1"/>
</dbReference>
<dbReference type="PANTHER" id="PTHR43213">
    <property type="entry name" value="BIFUNCTIONAL DTTP/UTP PYROPHOSPHATASE/METHYLTRANSFERASE PROTEIN-RELATED"/>
    <property type="match status" value="1"/>
</dbReference>
<organism evidence="6 7">
    <name type="scientific">Alkalicaulis satelles</name>
    <dbReference type="NCBI Taxonomy" id="2609175"/>
    <lineage>
        <taxon>Bacteria</taxon>
        <taxon>Pseudomonadati</taxon>
        <taxon>Pseudomonadota</taxon>
        <taxon>Alphaproteobacteria</taxon>
        <taxon>Maricaulales</taxon>
        <taxon>Maricaulaceae</taxon>
        <taxon>Alkalicaulis</taxon>
    </lineage>
</organism>
<evidence type="ECO:0000256" key="3">
    <source>
        <dbReference type="ARBA" id="ARBA00023080"/>
    </source>
</evidence>
<reference evidence="6 7" key="1">
    <citation type="submission" date="2019-09" db="EMBL/GenBank/DDBJ databases">
        <authorList>
            <person name="Kevbrin V."/>
            <person name="Grouzdev D.S."/>
        </authorList>
    </citation>
    <scope>NUCLEOTIDE SEQUENCE [LARGE SCALE GENOMIC DNA]</scope>
    <source>
        <strain evidence="6 7">G-192</strain>
    </source>
</reference>
<dbReference type="GO" id="GO:0009117">
    <property type="term" value="P:nucleotide metabolic process"/>
    <property type="evidence" value="ECO:0007669"/>
    <property type="project" value="UniProtKB-KW"/>
</dbReference>
<comment type="subcellular location">
    <subcellularLocation>
        <location evidence="4">Cytoplasm</location>
    </subcellularLocation>
</comment>
<feature type="site" description="Important for substrate specificity" evidence="4">
    <location>
        <position position="156"/>
    </location>
</feature>
<comment type="similarity">
    <text evidence="4">Belongs to the Maf family. YhdE subfamily.</text>
</comment>
<dbReference type="RefSeq" id="WP_150021717.1">
    <property type="nucleotide sequence ID" value="NZ_VWOJ01000001.1"/>
</dbReference>
<keyword evidence="3 4" id="KW-0546">Nucleotide metabolism</keyword>
<gene>
    <name evidence="6" type="primary">maf</name>
    <name evidence="6" type="ORF">F1654_01395</name>
</gene>
<feature type="site" description="Important for substrate specificity" evidence="4">
    <location>
        <position position="73"/>
    </location>
</feature>
<feature type="site" description="Important for substrate specificity" evidence="4">
    <location>
        <position position="16"/>
    </location>
</feature>
<dbReference type="GO" id="GO:0005737">
    <property type="term" value="C:cytoplasm"/>
    <property type="evidence" value="ECO:0007669"/>
    <property type="project" value="UniProtKB-SubCell"/>
</dbReference>
<evidence type="ECO:0000313" key="7">
    <source>
        <dbReference type="Proteomes" id="UP000325122"/>
    </source>
</evidence>
<proteinExistence type="inferred from homology"/>
<feature type="compositionally biased region" description="Basic and acidic residues" evidence="5">
    <location>
        <begin position="45"/>
        <end position="54"/>
    </location>
</feature>
<dbReference type="GO" id="GO:0036221">
    <property type="term" value="F:UTP diphosphatase activity"/>
    <property type="evidence" value="ECO:0007669"/>
    <property type="project" value="RHEA"/>
</dbReference>
<dbReference type="InterPro" id="IPR029001">
    <property type="entry name" value="ITPase-like_fam"/>
</dbReference>
<comment type="caution">
    <text evidence="6">The sequence shown here is derived from an EMBL/GenBank/DDBJ whole genome shotgun (WGS) entry which is preliminary data.</text>
</comment>
<keyword evidence="4" id="KW-0963">Cytoplasm</keyword>
<comment type="catalytic activity">
    <reaction evidence="4">
        <text>dTTP + H2O = dTMP + diphosphate + H(+)</text>
        <dbReference type="Rhea" id="RHEA:28534"/>
        <dbReference type="ChEBI" id="CHEBI:15377"/>
        <dbReference type="ChEBI" id="CHEBI:15378"/>
        <dbReference type="ChEBI" id="CHEBI:33019"/>
        <dbReference type="ChEBI" id="CHEBI:37568"/>
        <dbReference type="ChEBI" id="CHEBI:63528"/>
        <dbReference type="EC" id="3.6.1.9"/>
    </reaction>
</comment>
<dbReference type="EMBL" id="VWOJ01000001">
    <property type="protein sequence ID" value="KAA5804686.1"/>
    <property type="molecule type" value="Genomic_DNA"/>
</dbReference>
<dbReference type="SUPFAM" id="SSF52972">
    <property type="entry name" value="ITPase-like"/>
    <property type="match status" value="1"/>
</dbReference>
<sequence length="192" mass="20390">MTASRAPLVLASASPRRQALLTRIGAPPDQIAPADIDESPLAGETPREHAGRLARGKLDARDHPGCYVLASDTVVAVGRRILPKTLARAEAELCLRLLSGRNHKVFTAVAVRAPDGRAASKLSETRLKMKPLSEAEIASYLDSGEWQGKAGGYGIQGRAGAFIVSLTGSYTGVVGLPVYETRQLLTGLGYRF</sequence>
<dbReference type="EC" id="3.6.1.9" evidence="4"/>
<comment type="caution">
    <text evidence="4">Lacks conserved residue(s) required for the propagation of feature annotation.</text>
</comment>
<dbReference type="InterPro" id="IPR003697">
    <property type="entry name" value="Maf-like"/>
</dbReference>
<dbReference type="PIRSF" id="PIRSF006305">
    <property type="entry name" value="Maf"/>
    <property type="match status" value="1"/>
</dbReference>
<dbReference type="CDD" id="cd00555">
    <property type="entry name" value="Maf"/>
    <property type="match status" value="1"/>
</dbReference>
<dbReference type="Gene3D" id="3.90.950.10">
    <property type="match status" value="1"/>
</dbReference>
<feature type="region of interest" description="Disordered" evidence="5">
    <location>
        <begin position="28"/>
        <end position="54"/>
    </location>
</feature>
<evidence type="ECO:0000256" key="2">
    <source>
        <dbReference type="ARBA" id="ARBA00022801"/>
    </source>
</evidence>
<evidence type="ECO:0000256" key="4">
    <source>
        <dbReference type="HAMAP-Rule" id="MF_00528"/>
    </source>
</evidence>
<comment type="catalytic activity">
    <reaction evidence="4">
        <text>UTP + H2O = UMP + diphosphate + H(+)</text>
        <dbReference type="Rhea" id="RHEA:29395"/>
        <dbReference type="ChEBI" id="CHEBI:15377"/>
        <dbReference type="ChEBI" id="CHEBI:15378"/>
        <dbReference type="ChEBI" id="CHEBI:33019"/>
        <dbReference type="ChEBI" id="CHEBI:46398"/>
        <dbReference type="ChEBI" id="CHEBI:57865"/>
        <dbReference type="EC" id="3.6.1.9"/>
    </reaction>
</comment>
<keyword evidence="2 4" id="KW-0378">Hydrolase</keyword>
<comment type="cofactor">
    <cofactor evidence="1 4">
        <name>a divalent metal cation</name>
        <dbReference type="ChEBI" id="CHEBI:60240"/>
    </cofactor>
</comment>
<evidence type="ECO:0000256" key="5">
    <source>
        <dbReference type="SAM" id="MobiDB-lite"/>
    </source>
</evidence>
<dbReference type="GO" id="GO:0036218">
    <property type="term" value="F:dTTP diphosphatase activity"/>
    <property type="evidence" value="ECO:0007669"/>
    <property type="project" value="RHEA"/>
</dbReference>
<dbReference type="PANTHER" id="PTHR43213:SF5">
    <property type="entry name" value="BIFUNCTIONAL DTTP_UTP PYROPHOSPHATASE_METHYLTRANSFERASE PROTEIN-RELATED"/>
    <property type="match status" value="1"/>
</dbReference>
<comment type="function">
    <text evidence="4">Nucleoside triphosphate pyrophosphatase that hydrolyzes dTTP and UTP. May have a dual role in cell division arrest and in preventing the incorporation of modified nucleotides into cellular nucleic acids.</text>
</comment>
<feature type="active site" description="Proton acceptor" evidence="4">
    <location>
        <position position="72"/>
    </location>
</feature>
<dbReference type="AlphaFoldDB" id="A0A5M6ZIN3"/>
<dbReference type="HAMAP" id="MF_00528">
    <property type="entry name" value="Maf"/>
    <property type="match status" value="1"/>
</dbReference>
<protein>
    <recommendedName>
        <fullName evidence="4">dTTP/UTP pyrophosphatase</fullName>
        <shortName evidence="4">dTTPase/UTPase</shortName>
        <ecNumber evidence="4">3.6.1.9</ecNumber>
    </recommendedName>
    <alternativeName>
        <fullName evidence="4">Nucleoside triphosphate pyrophosphatase</fullName>
    </alternativeName>
    <alternativeName>
        <fullName evidence="4">Nucleotide pyrophosphatase</fullName>
        <shortName evidence="4">Nucleotide PPase</shortName>
    </alternativeName>
</protein>
<evidence type="ECO:0000256" key="1">
    <source>
        <dbReference type="ARBA" id="ARBA00001968"/>
    </source>
</evidence>
<name>A0A5M6ZIN3_9PROT</name>
<dbReference type="Proteomes" id="UP000325122">
    <property type="component" value="Unassembled WGS sequence"/>
</dbReference>
<evidence type="ECO:0000313" key="6">
    <source>
        <dbReference type="EMBL" id="KAA5804686.1"/>
    </source>
</evidence>